<dbReference type="EMBL" id="BPLR01003885">
    <property type="protein sequence ID" value="GIX89749.1"/>
    <property type="molecule type" value="Genomic_DNA"/>
</dbReference>
<evidence type="ECO:0000313" key="2">
    <source>
        <dbReference type="Proteomes" id="UP001054945"/>
    </source>
</evidence>
<comment type="caution">
    <text evidence="1">The sequence shown here is derived from an EMBL/GenBank/DDBJ whole genome shotgun (WGS) entry which is preliminary data.</text>
</comment>
<keyword evidence="2" id="KW-1185">Reference proteome</keyword>
<dbReference type="Proteomes" id="UP001054945">
    <property type="component" value="Unassembled WGS sequence"/>
</dbReference>
<dbReference type="AlphaFoldDB" id="A0AAV4NZA6"/>
<proteinExistence type="predicted"/>
<protein>
    <submittedName>
        <fullName evidence="1">Uncharacterized protein</fullName>
    </submittedName>
</protein>
<organism evidence="1 2">
    <name type="scientific">Caerostris extrusa</name>
    <name type="common">Bark spider</name>
    <name type="synonym">Caerostris bankana</name>
    <dbReference type="NCBI Taxonomy" id="172846"/>
    <lineage>
        <taxon>Eukaryota</taxon>
        <taxon>Metazoa</taxon>
        <taxon>Ecdysozoa</taxon>
        <taxon>Arthropoda</taxon>
        <taxon>Chelicerata</taxon>
        <taxon>Arachnida</taxon>
        <taxon>Araneae</taxon>
        <taxon>Araneomorphae</taxon>
        <taxon>Entelegynae</taxon>
        <taxon>Araneoidea</taxon>
        <taxon>Araneidae</taxon>
        <taxon>Caerostris</taxon>
    </lineage>
</organism>
<reference evidence="1 2" key="1">
    <citation type="submission" date="2021-06" db="EMBL/GenBank/DDBJ databases">
        <title>Caerostris extrusa draft genome.</title>
        <authorList>
            <person name="Kono N."/>
            <person name="Arakawa K."/>
        </authorList>
    </citation>
    <scope>NUCLEOTIDE SEQUENCE [LARGE SCALE GENOMIC DNA]</scope>
</reference>
<feature type="non-terminal residue" evidence="1">
    <location>
        <position position="110"/>
    </location>
</feature>
<accession>A0AAV4NZA6</accession>
<gene>
    <name evidence="1" type="ORF">CEXT_202001</name>
</gene>
<evidence type="ECO:0000313" key="1">
    <source>
        <dbReference type="EMBL" id="GIX89749.1"/>
    </source>
</evidence>
<name>A0AAV4NZA6_CAEEX</name>
<sequence length="110" mass="13117">MSQNLFTFMEDDIYVPTKYHVRMKLSVIFEKLFQSKTQERFGLIALILRIGWQFFLPDSSVQWRRWRDFPGRNRFSANRRIGLAFGRRRDGSRFVGSAFSWSLFLGLLIS</sequence>